<sequence>MPRLGAPSCSWRAGVGAALKTSIFVVFLAHGSHAVARSFLGAAQGPMEPPGASAAQLHAETSAAAAAAAETAAAAAALDKLQTTSLEEDEAAAFAELQQRVASGAVPAVQLEGEVKTAFLGFLQKEENKIKELQKAVLAAEGGEGGAALLQTGAAAASSASSAQQQQQQQLQQQQQHDADEPEADEETPPNVEDAKALWDETKTAARDHFEDLKAKLGEWKERGQSAAQQLKMGLKGLFGKAKKKAKAAADKLGKKVRTILKDLSKTDDEVREDLFGDGMHEPQDAAAAAAAAEESGDLRLEDALGPDQQKQQQPQQEDSEQQQHKQQPEGPQQQGQPEDFKLEDAL</sequence>
<dbReference type="GeneID" id="25250701"/>
<dbReference type="OrthoDB" id="10517662at2759"/>
<dbReference type="Proteomes" id="UP000030747">
    <property type="component" value="Unassembled WGS sequence"/>
</dbReference>
<protein>
    <submittedName>
        <fullName evidence="2">Uncharacterized protein</fullName>
    </submittedName>
</protein>
<dbReference type="VEuPathDB" id="ToxoDB:ETH_00007495"/>
<organism evidence="2 3">
    <name type="scientific">Eimeria tenella</name>
    <name type="common">Coccidian parasite</name>
    <dbReference type="NCBI Taxonomy" id="5802"/>
    <lineage>
        <taxon>Eukaryota</taxon>
        <taxon>Sar</taxon>
        <taxon>Alveolata</taxon>
        <taxon>Apicomplexa</taxon>
        <taxon>Conoidasida</taxon>
        <taxon>Coccidia</taxon>
        <taxon>Eucoccidiorida</taxon>
        <taxon>Eimeriorina</taxon>
        <taxon>Eimeriidae</taxon>
        <taxon>Eimeria</taxon>
    </lineage>
</organism>
<dbReference type="EMBL" id="HG675611">
    <property type="protein sequence ID" value="CDJ41392.1"/>
    <property type="molecule type" value="Genomic_DNA"/>
</dbReference>
<evidence type="ECO:0000256" key="1">
    <source>
        <dbReference type="SAM" id="MobiDB-lite"/>
    </source>
</evidence>
<gene>
    <name evidence="2" type="ORF">ETH_00007495</name>
</gene>
<evidence type="ECO:0000313" key="2">
    <source>
        <dbReference type="EMBL" id="CDJ41392.1"/>
    </source>
</evidence>
<proteinExistence type="predicted"/>
<feature type="compositionally biased region" description="Basic and acidic residues" evidence="1">
    <location>
        <begin position="265"/>
        <end position="284"/>
    </location>
</feature>
<feature type="region of interest" description="Disordered" evidence="1">
    <location>
        <begin position="158"/>
        <end position="192"/>
    </location>
</feature>
<evidence type="ECO:0000313" key="3">
    <source>
        <dbReference type="Proteomes" id="UP000030747"/>
    </source>
</evidence>
<feature type="compositionally biased region" description="Low complexity" evidence="1">
    <location>
        <begin position="306"/>
        <end position="317"/>
    </location>
</feature>
<feature type="compositionally biased region" description="Low complexity" evidence="1">
    <location>
        <begin position="158"/>
        <end position="176"/>
    </location>
</feature>
<reference evidence="2" key="2">
    <citation type="submission" date="2013-10" db="EMBL/GenBank/DDBJ databases">
        <authorList>
            <person name="Aslett M."/>
        </authorList>
    </citation>
    <scope>NUCLEOTIDE SEQUENCE [LARGE SCALE GENOMIC DNA]</scope>
    <source>
        <strain evidence="2">Houghton</strain>
    </source>
</reference>
<keyword evidence="3" id="KW-1185">Reference proteome</keyword>
<dbReference type="VEuPathDB" id="ToxoDB:ETH2_0704200"/>
<feature type="compositionally biased region" description="Low complexity" evidence="1">
    <location>
        <begin position="329"/>
        <end position="338"/>
    </location>
</feature>
<accession>U6KTF2</accession>
<dbReference type="RefSeq" id="XP_013232142.1">
    <property type="nucleotide sequence ID" value="XM_013376688.1"/>
</dbReference>
<dbReference type="OMA" id="WDETKEQ"/>
<dbReference type="AlphaFoldDB" id="U6KTF2"/>
<feature type="region of interest" description="Disordered" evidence="1">
    <location>
        <begin position="265"/>
        <end position="347"/>
    </location>
</feature>
<reference evidence="2" key="1">
    <citation type="submission" date="2013-10" db="EMBL/GenBank/DDBJ databases">
        <title>Genomic analysis of the causative agents of coccidiosis in chickens.</title>
        <authorList>
            <person name="Reid A.J."/>
            <person name="Blake D."/>
            <person name="Billington K."/>
            <person name="Browne H."/>
            <person name="Dunn M."/>
            <person name="Hung S."/>
            <person name="Kawahara F."/>
            <person name="Miranda-Saavedra D."/>
            <person name="Mourier T."/>
            <person name="Nagra H."/>
            <person name="Otto T.D."/>
            <person name="Rawlings N."/>
            <person name="Sanchez A."/>
            <person name="Sanders M."/>
            <person name="Subramaniam C."/>
            <person name="Tay Y."/>
            <person name="Dear P."/>
            <person name="Doerig C."/>
            <person name="Gruber A."/>
            <person name="Parkinson J."/>
            <person name="Shirley M."/>
            <person name="Wan K.L."/>
            <person name="Berriman M."/>
            <person name="Tomley F."/>
            <person name="Pain A."/>
        </authorList>
    </citation>
    <scope>NUCLEOTIDE SEQUENCE [LARGE SCALE GENOMIC DNA]</scope>
    <source>
        <strain evidence="2">Houghton</strain>
    </source>
</reference>
<name>U6KTF2_EIMTE</name>